<keyword evidence="12" id="KW-1185">Reference proteome</keyword>
<dbReference type="InterPro" id="IPR003661">
    <property type="entry name" value="HisK_dim/P_dom"/>
</dbReference>
<dbReference type="InterPro" id="IPR036097">
    <property type="entry name" value="HisK_dim/P_sf"/>
</dbReference>
<dbReference type="Proteomes" id="UP000534783">
    <property type="component" value="Unassembled WGS sequence"/>
</dbReference>
<dbReference type="Gene3D" id="3.30.565.10">
    <property type="entry name" value="Histidine kinase-like ATPase, C-terminal domain"/>
    <property type="match status" value="1"/>
</dbReference>
<keyword evidence="6" id="KW-0902">Two-component regulatory system</keyword>
<dbReference type="Gene3D" id="1.10.287.130">
    <property type="match status" value="1"/>
</dbReference>
<dbReference type="CDD" id="cd00130">
    <property type="entry name" value="PAS"/>
    <property type="match status" value="2"/>
</dbReference>
<dbReference type="SUPFAM" id="SSF47384">
    <property type="entry name" value="Homodimeric domain of signal transducing histidine kinase"/>
    <property type="match status" value="1"/>
</dbReference>
<protein>
    <recommendedName>
        <fullName evidence="2">histidine kinase</fullName>
        <ecNumber evidence="2">2.7.13.3</ecNumber>
    </recommendedName>
</protein>
<accession>A0A7X6DUD0</accession>
<dbReference type="Pfam" id="PF13188">
    <property type="entry name" value="PAS_8"/>
    <property type="match status" value="1"/>
</dbReference>
<feature type="domain" description="Histidine kinase" evidence="8">
    <location>
        <begin position="330"/>
        <end position="550"/>
    </location>
</feature>
<dbReference type="CDD" id="cd00082">
    <property type="entry name" value="HisKA"/>
    <property type="match status" value="1"/>
</dbReference>
<evidence type="ECO:0000256" key="7">
    <source>
        <dbReference type="SAM" id="Coils"/>
    </source>
</evidence>
<proteinExistence type="predicted"/>
<dbReference type="SUPFAM" id="SSF55785">
    <property type="entry name" value="PYP-like sensor domain (PAS domain)"/>
    <property type="match status" value="2"/>
</dbReference>
<keyword evidence="5" id="KW-0418">Kinase</keyword>
<dbReference type="EMBL" id="VTOW01000006">
    <property type="protein sequence ID" value="NKE73324.1"/>
    <property type="molecule type" value="Genomic_DNA"/>
</dbReference>
<dbReference type="PANTHER" id="PTHR43711:SF26">
    <property type="entry name" value="SENSOR HISTIDINE KINASE RCSC"/>
    <property type="match status" value="1"/>
</dbReference>
<comment type="caution">
    <text evidence="11">The sequence shown here is derived from an EMBL/GenBank/DDBJ whole genome shotgun (WGS) entry which is preliminary data.</text>
</comment>
<evidence type="ECO:0000256" key="2">
    <source>
        <dbReference type="ARBA" id="ARBA00012438"/>
    </source>
</evidence>
<organism evidence="11 12">
    <name type="scientific">Candidatus Manganitrophus noduliformans</name>
    <dbReference type="NCBI Taxonomy" id="2606439"/>
    <lineage>
        <taxon>Bacteria</taxon>
        <taxon>Pseudomonadati</taxon>
        <taxon>Nitrospirota</taxon>
        <taxon>Nitrospiria</taxon>
        <taxon>Candidatus Troglogloeales</taxon>
        <taxon>Candidatus Manganitrophaceae</taxon>
        <taxon>Candidatus Manganitrophus</taxon>
    </lineage>
</organism>
<dbReference type="InterPro" id="IPR000700">
    <property type="entry name" value="PAS-assoc_C"/>
</dbReference>
<dbReference type="InterPro" id="IPR035965">
    <property type="entry name" value="PAS-like_dom_sf"/>
</dbReference>
<dbReference type="AlphaFoldDB" id="A0A7X6DUD0"/>
<dbReference type="Pfam" id="PF02518">
    <property type="entry name" value="HATPase_c"/>
    <property type="match status" value="1"/>
</dbReference>
<sequence length="552" mass="60516">MRREATKKELAEQVAELRARLEEAEETLRAIRKGEVDALIVEGAEGPQIFTLKGADHTYRVLIEAMDEAASVLADDGTLLYANRCFAKMLKTPLEKLIGHSILPFIGPKDQATFEALIREGRKGTRKGEIALKTGGGNLLPAYVTVNTIELDQVCRIGLVITDLTEQKRNEEIVAAEKLARSILEQAAEAIVVCDEGGRIIRASRMAHRLCDKNPIFQPFDAVFPLYLSPKGSAVISEAPGGDQGRPFSIASVLKGEAIQGVEARFEKEDGERFDLLVSAGVLFGAGSRRIGCVVTLTNISERKRAEEELKRKTLEAQEASRLKSYFVSNVSHELRTPLNSIIGYTYLLLGGTYGSLDEAQRTSLEAVSRNAKELLILVNDILNLSRIESGKLSLEVDSVRLRPLVEEALTAVKPLLTGKSLALQVKFAPGIGPLQTDGFKVKQILINLLSNAVKFTQNGKITLRVENRPEKKGIEMVIEDTGIGIPPEQLSKIFDPFYQADGDMTREYGGVGLGLTIVKELVAHLQGDIQVESQYGDGSTFTVFLPYRIEV</sequence>
<dbReference type="GO" id="GO:0000155">
    <property type="term" value="F:phosphorelay sensor kinase activity"/>
    <property type="evidence" value="ECO:0007669"/>
    <property type="project" value="InterPro"/>
</dbReference>
<dbReference type="PROSITE" id="PS50109">
    <property type="entry name" value="HIS_KIN"/>
    <property type="match status" value="1"/>
</dbReference>
<dbReference type="InterPro" id="IPR036890">
    <property type="entry name" value="HATPase_C_sf"/>
</dbReference>
<feature type="domain" description="PAS" evidence="9">
    <location>
        <begin position="55"/>
        <end position="125"/>
    </location>
</feature>
<dbReference type="SMART" id="SM00091">
    <property type="entry name" value="PAS"/>
    <property type="match status" value="2"/>
</dbReference>
<dbReference type="Pfam" id="PF00512">
    <property type="entry name" value="HisKA"/>
    <property type="match status" value="1"/>
</dbReference>
<evidence type="ECO:0000256" key="1">
    <source>
        <dbReference type="ARBA" id="ARBA00000085"/>
    </source>
</evidence>
<reference evidence="11 12" key="1">
    <citation type="journal article" date="2020" name="Nature">
        <title>Bacterial chemolithoautotrophy via manganese oxidation.</title>
        <authorList>
            <person name="Yu H."/>
            <person name="Leadbetter J.R."/>
        </authorList>
    </citation>
    <scope>NUCLEOTIDE SEQUENCE [LARGE SCALE GENOMIC DNA]</scope>
    <source>
        <strain evidence="11 12">Mn-1</strain>
    </source>
</reference>
<evidence type="ECO:0000259" key="10">
    <source>
        <dbReference type="PROSITE" id="PS50113"/>
    </source>
</evidence>
<dbReference type="InterPro" id="IPR003594">
    <property type="entry name" value="HATPase_dom"/>
</dbReference>
<evidence type="ECO:0000259" key="8">
    <source>
        <dbReference type="PROSITE" id="PS50109"/>
    </source>
</evidence>
<comment type="catalytic activity">
    <reaction evidence="1">
        <text>ATP + protein L-histidine = ADP + protein N-phospho-L-histidine.</text>
        <dbReference type="EC" id="2.7.13.3"/>
    </reaction>
</comment>
<dbReference type="PROSITE" id="PS50113">
    <property type="entry name" value="PAC"/>
    <property type="match status" value="1"/>
</dbReference>
<dbReference type="FunFam" id="3.30.565.10:FF:000010">
    <property type="entry name" value="Sensor histidine kinase RcsC"/>
    <property type="match status" value="1"/>
</dbReference>
<evidence type="ECO:0000259" key="9">
    <source>
        <dbReference type="PROSITE" id="PS50112"/>
    </source>
</evidence>
<name>A0A7X6DUD0_9BACT</name>
<dbReference type="InterPro" id="IPR004358">
    <property type="entry name" value="Sig_transdc_His_kin-like_C"/>
</dbReference>
<evidence type="ECO:0000256" key="3">
    <source>
        <dbReference type="ARBA" id="ARBA00022553"/>
    </source>
</evidence>
<dbReference type="InterPro" id="IPR001610">
    <property type="entry name" value="PAC"/>
</dbReference>
<dbReference type="PANTHER" id="PTHR43711">
    <property type="entry name" value="TWO-COMPONENT HISTIDINE KINASE"/>
    <property type="match status" value="1"/>
</dbReference>
<dbReference type="NCBIfam" id="TIGR00229">
    <property type="entry name" value="sensory_box"/>
    <property type="match status" value="1"/>
</dbReference>
<feature type="domain" description="PAC" evidence="10">
    <location>
        <begin position="260"/>
        <end position="312"/>
    </location>
</feature>
<evidence type="ECO:0000256" key="4">
    <source>
        <dbReference type="ARBA" id="ARBA00022679"/>
    </source>
</evidence>
<dbReference type="RefSeq" id="WP_168063276.1">
    <property type="nucleotide sequence ID" value="NZ_VTOW01000006.1"/>
</dbReference>
<keyword evidence="3" id="KW-0597">Phosphoprotein</keyword>
<dbReference type="CDD" id="cd16922">
    <property type="entry name" value="HATPase_EvgS-ArcB-TorS-like"/>
    <property type="match status" value="1"/>
</dbReference>
<gene>
    <name evidence="11" type="ORF">MNODULE_21425</name>
</gene>
<dbReference type="SUPFAM" id="SSF55874">
    <property type="entry name" value="ATPase domain of HSP90 chaperone/DNA topoisomerase II/histidine kinase"/>
    <property type="match status" value="1"/>
</dbReference>
<dbReference type="PROSITE" id="PS50112">
    <property type="entry name" value="PAS"/>
    <property type="match status" value="1"/>
</dbReference>
<keyword evidence="4" id="KW-0808">Transferase</keyword>
<evidence type="ECO:0000256" key="5">
    <source>
        <dbReference type="ARBA" id="ARBA00022777"/>
    </source>
</evidence>
<dbReference type="SMART" id="SM00388">
    <property type="entry name" value="HisKA"/>
    <property type="match status" value="1"/>
</dbReference>
<dbReference type="SMART" id="SM00086">
    <property type="entry name" value="PAC"/>
    <property type="match status" value="2"/>
</dbReference>
<dbReference type="PRINTS" id="PR00344">
    <property type="entry name" value="BCTRLSENSOR"/>
</dbReference>
<evidence type="ECO:0000256" key="6">
    <source>
        <dbReference type="ARBA" id="ARBA00023012"/>
    </source>
</evidence>
<dbReference type="Gene3D" id="3.30.450.20">
    <property type="entry name" value="PAS domain"/>
    <property type="match status" value="2"/>
</dbReference>
<dbReference type="SMART" id="SM00387">
    <property type="entry name" value="HATPase_c"/>
    <property type="match status" value="1"/>
</dbReference>
<dbReference type="InterPro" id="IPR000014">
    <property type="entry name" value="PAS"/>
</dbReference>
<evidence type="ECO:0000313" key="11">
    <source>
        <dbReference type="EMBL" id="NKE73324.1"/>
    </source>
</evidence>
<feature type="coiled-coil region" evidence="7">
    <location>
        <begin position="7"/>
        <end position="34"/>
    </location>
</feature>
<dbReference type="Pfam" id="PF13426">
    <property type="entry name" value="PAS_9"/>
    <property type="match status" value="1"/>
</dbReference>
<keyword evidence="7" id="KW-0175">Coiled coil</keyword>
<dbReference type="InterPro" id="IPR050736">
    <property type="entry name" value="Sensor_HK_Regulatory"/>
</dbReference>
<dbReference type="InterPro" id="IPR005467">
    <property type="entry name" value="His_kinase_dom"/>
</dbReference>
<evidence type="ECO:0000313" key="12">
    <source>
        <dbReference type="Proteomes" id="UP000534783"/>
    </source>
</evidence>
<dbReference type="EC" id="2.7.13.3" evidence="2"/>